<evidence type="ECO:0000313" key="1">
    <source>
        <dbReference type="EMBL" id="KAK0431305.1"/>
    </source>
</evidence>
<protein>
    <submittedName>
        <fullName evidence="1">Uncharacterized protein</fullName>
    </submittedName>
</protein>
<name>A0AA39IVM7_ARMTA</name>
<dbReference type="AlphaFoldDB" id="A0AA39IVM7"/>
<dbReference type="EMBL" id="JAUEPS010000423">
    <property type="protein sequence ID" value="KAK0431305.1"/>
    <property type="molecule type" value="Genomic_DNA"/>
</dbReference>
<sequence length="106" mass="12148">MTSEVEYSYDNLRKNLSLLLHNKQPTQEKGRNSCAAYGYPLPHPDLLCAVQSEDKLILLLSSWLCLRVGLLARFNSHYLVTVQSHQLWRTILQTEWFTSHGSSTNA</sequence>
<evidence type="ECO:0000313" key="2">
    <source>
        <dbReference type="Proteomes" id="UP001175211"/>
    </source>
</evidence>
<dbReference type="GeneID" id="85354256"/>
<reference evidence="1" key="1">
    <citation type="submission" date="2023-06" db="EMBL/GenBank/DDBJ databases">
        <authorList>
            <consortium name="Lawrence Berkeley National Laboratory"/>
            <person name="Ahrendt S."/>
            <person name="Sahu N."/>
            <person name="Indic B."/>
            <person name="Wong-Bajracharya J."/>
            <person name="Merenyi Z."/>
            <person name="Ke H.-M."/>
            <person name="Monk M."/>
            <person name="Kocsube S."/>
            <person name="Drula E."/>
            <person name="Lipzen A."/>
            <person name="Balint B."/>
            <person name="Henrissat B."/>
            <person name="Andreopoulos B."/>
            <person name="Martin F.M."/>
            <person name="Harder C.B."/>
            <person name="Rigling D."/>
            <person name="Ford K.L."/>
            <person name="Foster G.D."/>
            <person name="Pangilinan J."/>
            <person name="Papanicolaou A."/>
            <person name="Barry K."/>
            <person name="LaButti K."/>
            <person name="Viragh M."/>
            <person name="Koriabine M."/>
            <person name="Yan M."/>
            <person name="Riley R."/>
            <person name="Champramary S."/>
            <person name="Plett K.L."/>
            <person name="Tsai I.J."/>
            <person name="Slot J."/>
            <person name="Sipos G."/>
            <person name="Plett J."/>
            <person name="Nagy L.G."/>
            <person name="Grigoriev I.V."/>
        </authorList>
    </citation>
    <scope>NUCLEOTIDE SEQUENCE</scope>
    <source>
        <strain evidence="1">CCBAS 213</strain>
    </source>
</reference>
<accession>A0AA39IVM7</accession>
<dbReference type="Proteomes" id="UP001175211">
    <property type="component" value="Unassembled WGS sequence"/>
</dbReference>
<proteinExistence type="predicted"/>
<comment type="caution">
    <text evidence="1">The sequence shown here is derived from an EMBL/GenBank/DDBJ whole genome shotgun (WGS) entry which is preliminary data.</text>
</comment>
<dbReference type="RefSeq" id="XP_060321300.1">
    <property type="nucleotide sequence ID" value="XM_060470708.1"/>
</dbReference>
<gene>
    <name evidence="1" type="ORF">EV420DRAFT_1490882</name>
</gene>
<keyword evidence="2" id="KW-1185">Reference proteome</keyword>
<organism evidence="1 2">
    <name type="scientific">Armillaria tabescens</name>
    <name type="common">Ringless honey mushroom</name>
    <name type="synonym">Agaricus tabescens</name>
    <dbReference type="NCBI Taxonomy" id="1929756"/>
    <lineage>
        <taxon>Eukaryota</taxon>
        <taxon>Fungi</taxon>
        <taxon>Dikarya</taxon>
        <taxon>Basidiomycota</taxon>
        <taxon>Agaricomycotina</taxon>
        <taxon>Agaricomycetes</taxon>
        <taxon>Agaricomycetidae</taxon>
        <taxon>Agaricales</taxon>
        <taxon>Marasmiineae</taxon>
        <taxon>Physalacriaceae</taxon>
        <taxon>Desarmillaria</taxon>
    </lineage>
</organism>